<dbReference type="InterPro" id="IPR011990">
    <property type="entry name" value="TPR-like_helical_dom_sf"/>
</dbReference>
<dbReference type="SUPFAM" id="SSF48452">
    <property type="entry name" value="TPR-like"/>
    <property type="match status" value="1"/>
</dbReference>
<gene>
    <name evidence="8" type="ORF">LJ725_08705</name>
</gene>
<reference evidence="8 9" key="1">
    <citation type="submission" date="2021-11" db="EMBL/GenBank/DDBJ databases">
        <authorList>
            <person name="Lee D.-H."/>
            <person name="Kim S.-B."/>
        </authorList>
    </citation>
    <scope>NUCLEOTIDE SEQUENCE [LARGE SCALE GENOMIC DNA]</scope>
    <source>
        <strain evidence="8 9">KCTC 52223</strain>
    </source>
</reference>
<keyword evidence="4 6" id="KW-0472">Membrane</keyword>
<evidence type="ECO:0000259" key="7">
    <source>
        <dbReference type="Pfam" id="PF07219"/>
    </source>
</evidence>
<sequence length="465" mass="50391">MTMLRTIIWFVVAIAAMLGAVWLAERPGSVTAEFRGWRLDTSFGVLMIAVVVLILIGIAGWLLYRWIVGAPGALLDGWGESRRRRGYRELTQGLAAVAAGDGVEAQKHARKAEQLLSEPALTLLLSAQAAQLNGDRDGARRAFSAMLDDDQMAFLGLRGLIGQSLRDGDQAQALAYAERAFRLRPQTPWVVHSLFDMQAQGGQWKAAQETLEAGIRRKVVTADKGRTLKALLEVERSREAEREGRASDALALAREAFGLAPERIAVTQRLAELQLKSGDSKKAMKTIERGWSVAPHPDLVALYLESSGETEALKRVGIVRRLAQQNPGDIESHLALAQASLEAGLWGEARRHLETASGTNPSTRVCRLMAEVEERAHTGPEKVREWLGRAADAPADRAWRCTSCGAHHEAWRPVCESCGAFGTLQWRAPGTYGQILPPEATPGLALPTSSPGSGLPVPAANNTTS</sequence>
<dbReference type="Gene3D" id="1.25.40.10">
    <property type="entry name" value="Tetratricopeptide repeat domain"/>
    <property type="match status" value="2"/>
</dbReference>
<keyword evidence="3 6" id="KW-1133">Transmembrane helix</keyword>
<dbReference type="PIRSF" id="PIRSF031802">
    <property type="entry name" value="UCP031802"/>
    <property type="match status" value="1"/>
</dbReference>
<accession>A0ABS8KSK8</accession>
<feature type="region of interest" description="Disordered" evidence="5">
    <location>
        <begin position="439"/>
        <end position="465"/>
    </location>
</feature>
<feature type="domain" description="HemY N-terminal" evidence="7">
    <location>
        <begin position="28"/>
        <end position="134"/>
    </location>
</feature>
<comment type="caution">
    <text evidence="8">The sequence shown here is derived from an EMBL/GenBank/DDBJ whole genome shotgun (WGS) entry which is preliminary data.</text>
</comment>
<dbReference type="Pfam" id="PF14559">
    <property type="entry name" value="TPR_19"/>
    <property type="match status" value="1"/>
</dbReference>
<evidence type="ECO:0000313" key="9">
    <source>
        <dbReference type="Proteomes" id="UP001198862"/>
    </source>
</evidence>
<dbReference type="EMBL" id="JAJISD010000003">
    <property type="protein sequence ID" value="MCC8429043.1"/>
    <property type="molecule type" value="Genomic_DNA"/>
</dbReference>
<organism evidence="8 9">
    <name type="scientific">Reyranella aquatilis</name>
    <dbReference type="NCBI Taxonomy" id="2035356"/>
    <lineage>
        <taxon>Bacteria</taxon>
        <taxon>Pseudomonadati</taxon>
        <taxon>Pseudomonadota</taxon>
        <taxon>Alphaproteobacteria</taxon>
        <taxon>Hyphomicrobiales</taxon>
        <taxon>Reyranellaceae</taxon>
        <taxon>Reyranella</taxon>
    </lineage>
</organism>
<feature type="transmembrane region" description="Helical" evidence="6">
    <location>
        <begin position="7"/>
        <end position="24"/>
    </location>
</feature>
<proteinExistence type="predicted"/>
<evidence type="ECO:0000256" key="1">
    <source>
        <dbReference type="ARBA" id="ARBA00004370"/>
    </source>
</evidence>
<evidence type="ECO:0000313" key="8">
    <source>
        <dbReference type="EMBL" id="MCC8429043.1"/>
    </source>
</evidence>
<keyword evidence="9" id="KW-1185">Reference proteome</keyword>
<dbReference type="InterPro" id="IPR016982">
    <property type="entry name" value="Mms48"/>
</dbReference>
<evidence type="ECO:0000256" key="6">
    <source>
        <dbReference type="SAM" id="Phobius"/>
    </source>
</evidence>
<dbReference type="RefSeq" id="WP_230550260.1">
    <property type="nucleotide sequence ID" value="NZ_JAJISD010000003.1"/>
</dbReference>
<dbReference type="Pfam" id="PF07219">
    <property type="entry name" value="HemY_N"/>
    <property type="match status" value="1"/>
</dbReference>
<evidence type="ECO:0000256" key="4">
    <source>
        <dbReference type="ARBA" id="ARBA00023136"/>
    </source>
</evidence>
<dbReference type="InterPro" id="IPR010817">
    <property type="entry name" value="HemY_N"/>
</dbReference>
<keyword evidence="2 6" id="KW-0812">Transmembrane</keyword>
<comment type="subcellular location">
    <subcellularLocation>
        <location evidence="1">Membrane</location>
    </subcellularLocation>
</comment>
<feature type="transmembrane region" description="Helical" evidence="6">
    <location>
        <begin position="44"/>
        <end position="64"/>
    </location>
</feature>
<evidence type="ECO:0000256" key="3">
    <source>
        <dbReference type="ARBA" id="ARBA00022989"/>
    </source>
</evidence>
<name>A0ABS8KSK8_9HYPH</name>
<evidence type="ECO:0000256" key="5">
    <source>
        <dbReference type="SAM" id="MobiDB-lite"/>
    </source>
</evidence>
<evidence type="ECO:0000256" key="2">
    <source>
        <dbReference type="ARBA" id="ARBA00022692"/>
    </source>
</evidence>
<protein>
    <recommendedName>
        <fullName evidence="7">HemY N-terminal domain-containing protein</fullName>
    </recommendedName>
</protein>
<dbReference type="Proteomes" id="UP001198862">
    <property type="component" value="Unassembled WGS sequence"/>
</dbReference>